<reference evidence="2" key="1">
    <citation type="submission" date="2023-08" db="EMBL/GenBank/DDBJ databases">
        <title>Black Yeasts Isolated from many extreme environments.</title>
        <authorList>
            <person name="Coleine C."/>
            <person name="Stajich J.E."/>
            <person name="Selbmann L."/>
        </authorList>
    </citation>
    <scope>NUCLEOTIDE SEQUENCE</scope>
    <source>
        <strain evidence="2">CCFEE 5401</strain>
    </source>
</reference>
<organism evidence="2 3">
    <name type="scientific">Meristemomyces frigidus</name>
    <dbReference type="NCBI Taxonomy" id="1508187"/>
    <lineage>
        <taxon>Eukaryota</taxon>
        <taxon>Fungi</taxon>
        <taxon>Dikarya</taxon>
        <taxon>Ascomycota</taxon>
        <taxon>Pezizomycotina</taxon>
        <taxon>Dothideomycetes</taxon>
        <taxon>Dothideomycetidae</taxon>
        <taxon>Mycosphaerellales</taxon>
        <taxon>Teratosphaeriaceae</taxon>
        <taxon>Meristemomyces</taxon>
    </lineage>
</organism>
<gene>
    <name evidence="2" type="ORF">LTR62_007929</name>
</gene>
<proteinExistence type="predicted"/>
<feature type="region of interest" description="Disordered" evidence="1">
    <location>
        <begin position="519"/>
        <end position="553"/>
    </location>
</feature>
<evidence type="ECO:0000313" key="3">
    <source>
        <dbReference type="Proteomes" id="UP001310890"/>
    </source>
</evidence>
<name>A0AAN7YT17_9PEZI</name>
<dbReference type="PANTHER" id="PTHR42055:SF1">
    <property type="entry name" value="YALI0E03476P"/>
    <property type="match status" value="1"/>
</dbReference>
<evidence type="ECO:0000313" key="2">
    <source>
        <dbReference type="EMBL" id="KAK5116382.1"/>
    </source>
</evidence>
<accession>A0AAN7YT17</accession>
<dbReference type="Proteomes" id="UP001310890">
    <property type="component" value="Unassembled WGS sequence"/>
</dbReference>
<sequence length="651" mass="72760">MASRAWNPCSYLPRRLQIVASLTTFLLFCLLFLGTSSPDDPTTYVNSVPFGPELRTGAHQVVDRLPALPKVPYMAPPTWLNPFSSPAHTPPPEQANSSSGEARWYADFKWRNPFSSSTTLDEERAVLPPLVERPPVYTYFDAAGRRKDEKSRQAEQDLLQVWRRAWWAQGFKPVVLGKPEAMNNPLYRAVQGLELEAEMETELMRWLAWGNMGTGILANWLAIPMAAYDDAMLSFFRRGEYPLLVRYESLESGLFVGSKIWIEKAIKEAIANPSINTTKTFFEAVPPATFTVDKSNTAIAFYSTANLKAKYPSIREKLSSATQIADGLAMLPPLINAHLHSTWQNTFSTGIAILKPSPEKTTSLILPAIDLARNLSQCATSPIPASCPPNRPKCKPCVSSTHMPITVATVFRNTSTLFTIGTVPHPYTLISLLHSRSTLDVKFIRRETARDSWTLAATSELIGSGQSSFFRLPALKDAVASEYGRARSLWFTAERPPRGDSEKDAEELDWHFGFVIPREPLDDGRSVTPVPGPERRPPPPKDEFGDGPRPSSSDLKREIAFFEQARLFLQRSGRSSSSSLKKLAGGGGGKEEKAAVQTRGIVEAWNLADTEVWKFVRAWNARLRVERRGWEEEEEDFLGKGRFAKWVDRVI</sequence>
<dbReference type="AlphaFoldDB" id="A0AAN7YT17"/>
<feature type="compositionally biased region" description="Basic and acidic residues" evidence="1">
    <location>
        <begin position="533"/>
        <end position="546"/>
    </location>
</feature>
<dbReference type="PANTHER" id="PTHR42055">
    <property type="entry name" value="YALI0E03476P"/>
    <property type="match status" value="1"/>
</dbReference>
<comment type="caution">
    <text evidence="2">The sequence shown here is derived from an EMBL/GenBank/DDBJ whole genome shotgun (WGS) entry which is preliminary data.</text>
</comment>
<evidence type="ECO:0000256" key="1">
    <source>
        <dbReference type="SAM" id="MobiDB-lite"/>
    </source>
</evidence>
<protein>
    <submittedName>
        <fullName evidence="2">Uncharacterized protein</fullName>
    </submittedName>
</protein>
<dbReference type="EMBL" id="JAVRRL010000008">
    <property type="protein sequence ID" value="KAK5116382.1"/>
    <property type="molecule type" value="Genomic_DNA"/>
</dbReference>